<proteinExistence type="predicted"/>
<evidence type="ECO:0000313" key="2">
    <source>
        <dbReference type="Proteomes" id="UP001152795"/>
    </source>
</evidence>
<keyword evidence="2" id="KW-1185">Reference proteome</keyword>
<dbReference type="Proteomes" id="UP001152795">
    <property type="component" value="Unassembled WGS sequence"/>
</dbReference>
<accession>A0A7D9IY27</accession>
<dbReference type="OrthoDB" id="427924at2759"/>
<dbReference type="AlphaFoldDB" id="A0A7D9IY27"/>
<feature type="non-terminal residue" evidence="1">
    <location>
        <position position="1"/>
    </location>
</feature>
<evidence type="ECO:0000313" key="1">
    <source>
        <dbReference type="EMBL" id="CAB4019081.1"/>
    </source>
</evidence>
<reference evidence="1" key="1">
    <citation type="submission" date="2020-04" db="EMBL/GenBank/DDBJ databases">
        <authorList>
            <person name="Alioto T."/>
            <person name="Alioto T."/>
            <person name="Gomez Garrido J."/>
        </authorList>
    </citation>
    <scope>NUCLEOTIDE SEQUENCE</scope>
    <source>
        <strain evidence="1">A484AB</strain>
    </source>
</reference>
<protein>
    <submittedName>
        <fullName evidence="1">Uncharacterized protein</fullName>
    </submittedName>
</protein>
<feature type="non-terminal residue" evidence="1">
    <location>
        <position position="52"/>
    </location>
</feature>
<dbReference type="EMBL" id="CACRXK020010290">
    <property type="protein sequence ID" value="CAB4019081.1"/>
    <property type="molecule type" value="Genomic_DNA"/>
</dbReference>
<dbReference type="SUPFAM" id="SSF56672">
    <property type="entry name" value="DNA/RNA polymerases"/>
    <property type="match status" value="1"/>
</dbReference>
<comment type="caution">
    <text evidence="1">The sequence shown here is derived from an EMBL/GenBank/DDBJ whole genome shotgun (WGS) entry which is preliminary data.</text>
</comment>
<sequence>CQIARTELSFFGHTISATGLKLDPRKIEAIRNMDPSTSLPYLQIFLGMIQYL</sequence>
<name>A0A7D9IY27_PARCT</name>
<dbReference type="InterPro" id="IPR043502">
    <property type="entry name" value="DNA/RNA_pol_sf"/>
</dbReference>
<gene>
    <name evidence="1" type="ORF">PACLA_8A034676</name>
</gene>
<organism evidence="1 2">
    <name type="scientific">Paramuricea clavata</name>
    <name type="common">Red gorgonian</name>
    <name type="synonym">Violescent sea-whip</name>
    <dbReference type="NCBI Taxonomy" id="317549"/>
    <lineage>
        <taxon>Eukaryota</taxon>
        <taxon>Metazoa</taxon>
        <taxon>Cnidaria</taxon>
        <taxon>Anthozoa</taxon>
        <taxon>Octocorallia</taxon>
        <taxon>Malacalcyonacea</taxon>
        <taxon>Plexauridae</taxon>
        <taxon>Paramuricea</taxon>
    </lineage>
</organism>